<dbReference type="NCBIfam" id="NF003811">
    <property type="entry name" value="PRK05402.1"/>
    <property type="match status" value="1"/>
</dbReference>
<feature type="region of interest" description="Disordered" evidence="11">
    <location>
        <begin position="1"/>
        <end position="39"/>
    </location>
</feature>
<dbReference type="NCBIfam" id="NF008967">
    <property type="entry name" value="PRK12313.1"/>
    <property type="match status" value="1"/>
</dbReference>
<comment type="function">
    <text evidence="9">Catalyzes the formation of the alpha-1,6-glucosidic linkages in glycogen by scission of a 1,4-alpha-linked oligosaccharide from growing alpha-1,4-glucan chains and the subsequent attachment of the oligosaccharide to the alpha-1,6 position.</text>
</comment>
<dbReference type="Pfam" id="PF00128">
    <property type="entry name" value="Alpha-amylase"/>
    <property type="match status" value="1"/>
</dbReference>
<dbReference type="InterPro" id="IPR004193">
    <property type="entry name" value="Glyco_hydro_13_N"/>
</dbReference>
<dbReference type="InterPro" id="IPR006407">
    <property type="entry name" value="GlgB"/>
</dbReference>
<evidence type="ECO:0000256" key="9">
    <source>
        <dbReference type="HAMAP-Rule" id="MF_00685"/>
    </source>
</evidence>
<organism evidence="13 14">
    <name type="scientific">Actinotalea soli</name>
    <dbReference type="NCBI Taxonomy" id="2819234"/>
    <lineage>
        <taxon>Bacteria</taxon>
        <taxon>Bacillati</taxon>
        <taxon>Actinomycetota</taxon>
        <taxon>Actinomycetes</taxon>
        <taxon>Micrococcales</taxon>
        <taxon>Cellulomonadaceae</taxon>
        <taxon>Actinotalea</taxon>
    </lineage>
</organism>
<dbReference type="SUPFAM" id="SSF51445">
    <property type="entry name" value="(Trans)glycosidases"/>
    <property type="match status" value="1"/>
</dbReference>
<evidence type="ECO:0000256" key="7">
    <source>
        <dbReference type="ARBA" id="ARBA00023056"/>
    </source>
</evidence>
<dbReference type="SMART" id="SM00642">
    <property type="entry name" value="Aamy"/>
    <property type="match status" value="1"/>
</dbReference>
<dbReference type="FunFam" id="3.20.20.80:FF:000003">
    <property type="entry name" value="1,4-alpha-glucan branching enzyme GlgB"/>
    <property type="match status" value="1"/>
</dbReference>
<reference evidence="13" key="1">
    <citation type="submission" date="2021-03" db="EMBL/GenBank/DDBJ databases">
        <title>Actinotalea soli sp. nov., isolated from soil.</title>
        <authorList>
            <person name="Ping W."/>
            <person name="Zhang J."/>
        </authorList>
    </citation>
    <scope>NUCLEOTIDE SEQUENCE</scope>
    <source>
        <strain evidence="13">BY-33</strain>
    </source>
</reference>
<evidence type="ECO:0000259" key="12">
    <source>
        <dbReference type="SMART" id="SM00642"/>
    </source>
</evidence>
<feature type="domain" description="Glycosyl hydrolase family 13 catalytic" evidence="12">
    <location>
        <begin position="288"/>
        <end position="669"/>
    </location>
</feature>
<comment type="similarity">
    <text evidence="3 9">Belongs to the glycosyl hydrolase 13 family. GlgB subfamily.</text>
</comment>
<dbReference type="InterPro" id="IPR017853">
    <property type="entry name" value="GH"/>
</dbReference>
<evidence type="ECO:0000256" key="3">
    <source>
        <dbReference type="ARBA" id="ARBA00009000"/>
    </source>
</evidence>
<evidence type="ECO:0000256" key="10">
    <source>
        <dbReference type="PIRSR" id="PIRSR000463-1"/>
    </source>
</evidence>
<dbReference type="InterPro" id="IPR006047">
    <property type="entry name" value="GH13_cat_dom"/>
</dbReference>
<evidence type="ECO:0000256" key="11">
    <source>
        <dbReference type="SAM" id="MobiDB-lite"/>
    </source>
</evidence>
<comment type="caution">
    <text evidence="13">The sequence shown here is derived from an EMBL/GenBank/DDBJ whole genome shotgun (WGS) entry which is preliminary data.</text>
</comment>
<dbReference type="InterPro" id="IPR037439">
    <property type="entry name" value="Branching_enzy"/>
</dbReference>
<keyword evidence="4 9" id="KW-0321">Glycogen metabolism</keyword>
<evidence type="ECO:0000313" key="13">
    <source>
        <dbReference type="EMBL" id="MBO1750837.1"/>
    </source>
</evidence>
<dbReference type="Pfam" id="PF22019">
    <property type="entry name" value="GlgB_N"/>
    <property type="match status" value="1"/>
</dbReference>
<dbReference type="FunFam" id="2.60.40.1180:FF:000002">
    <property type="entry name" value="1,4-alpha-glucan branching enzyme GlgB"/>
    <property type="match status" value="1"/>
</dbReference>
<dbReference type="InterPro" id="IPR044143">
    <property type="entry name" value="GlgB_N_E_set_prok"/>
</dbReference>
<evidence type="ECO:0000256" key="2">
    <source>
        <dbReference type="ARBA" id="ARBA00004964"/>
    </source>
</evidence>
<evidence type="ECO:0000256" key="6">
    <source>
        <dbReference type="ARBA" id="ARBA00022679"/>
    </source>
</evidence>
<keyword evidence="7 9" id="KW-0320">Glycogen biosynthesis</keyword>
<dbReference type="Gene3D" id="3.20.20.80">
    <property type="entry name" value="Glycosidases"/>
    <property type="match status" value="1"/>
</dbReference>
<evidence type="ECO:0000256" key="1">
    <source>
        <dbReference type="ARBA" id="ARBA00000826"/>
    </source>
</evidence>
<comment type="catalytic activity">
    <reaction evidence="1 9">
        <text>Transfers a segment of a (1-&gt;4)-alpha-D-glucan chain to a primary hydroxy group in a similar glucan chain.</text>
        <dbReference type="EC" id="2.4.1.18"/>
    </reaction>
</comment>
<dbReference type="HAMAP" id="MF_00685">
    <property type="entry name" value="GlgB"/>
    <property type="match status" value="1"/>
</dbReference>
<gene>
    <name evidence="9 13" type="primary">glgB</name>
    <name evidence="13" type="ORF">J4G33_03375</name>
</gene>
<dbReference type="Pfam" id="PF02922">
    <property type="entry name" value="CBM_48"/>
    <property type="match status" value="1"/>
</dbReference>
<dbReference type="NCBIfam" id="TIGR01515">
    <property type="entry name" value="branching_enzym"/>
    <property type="match status" value="1"/>
</dbReference>
<keyword evidence="14" id="KW-1185">Reference proteome</keyword>
<dbReference type="SUPFAM" id="SSF81296">
    <property type="entry name" value="E set domains"/>
    <property type="match status" value="2"/>
</dbReference>
<keyword evidence="6 9" id="KW-0808">Transferase</keyword>
<dbReference type="Proteomes" id="UP000664209">
    <property type="component" value="Unassembled WGS sequence"/>
</dbReference>
<dbReference type="GO" id="GO:0004553">
    <property type="term" value="F:hydrolase activity, hydrolyzing O-glycosyl compounds"/>
    <property type="evidence" value="ECO:0007669"/>
    <property type="project" value="InterPro"/>
</dbReference>
<dbReference type="InterPro" id="IPR013783">
    <property type="entry name" value="Ig-like_fold"/>
</dbReference>
<evidence type="ECO:0000256" key="8">
    <source>
        <dbReference type="ARBA" id="ARBA00023277"/>
    </source>
</evidence>
<dbReference type="InterPro" id="IPR006048">
    <property type="entry name" value="A-amylase/branching_C"/>
</dbReference>
<dbReference type="GO" id="GO:0003844">
    <property type="term" value="F:1,4-alpha-glucan branching enzyme activity"/>
    <property type="evidence" value="ECO:0007669"/>
    <property type="project" value="UniProtKB-UniRule"/>
</dbReference>
<proteinExistence type="inferred from homology"/>
<dbReference type="GO" id="GO:0043169">
    <property type="term" value="F:cation binding"/>
    <property type="evidence" value="ECO:0007669"/>
    <property type="project" value="InterPro"/>
</dbReference>
<dbReference type="PANTHER" id="PTHR43651:SF3">
    <property type="entry name" value="1,4-ALPHA-GLUCAN-BRANCHING ENZYME"/>
    <property type="match status" value="1"/>
</dbReference>
<dbReference type="Gene3D" id="2.60.40.1180">
    <property type="entry name" value="Golgi alpha-mannosidase II"/>
    <property type="match status" value="1"/>
</dbReference>
<evidence type="ECO:0000256" key="5">
    <source>
        <dbReference type="ARBA" id="ARBA00022676"/>
    </source>
</evidence>
<dbReference type="EMBL" id="JAGEMK010000001">
    <property type="protein sequence ID" value="MBO1750837.1"/>
    <property type="molecule type" value="Genomic_DNA"/>
</dbReference>
<dbReference type="EC" id="2.4.1.18" evidence="9"/>
<accession>A0A939LMM7</accession>
<dbReference type="CDD" id="cd02855">
    <property type="entry name" value="E_set_GBE_prok_N"/>
    <property type="match status" value="1"/>
</dbReference>
<keyword evidence="8 9" id="KW-0119">Carbohydrate metabolism</keyword>
<dbReference type="Pfam" id="PF02806">
    <property type="entry name" value="Alpha-amylase_C"/>
    <property type="match status" value="1"/>
</dbReference>
<dbReference type="InterPro" id="IPR054169">
    <property type="entry name" value="GlgB_N"/>
</dbReference>
<evidence type="ECO:0000256" key="4">
    <source>
        <dbReference type="ARBA" id="ARBA00022600"/>
    </source>
</evidence>
<comment type="subunit">
    <text evidence="9">Monomer.</text>
</comment>
<keyword evidence="5 9" id="KW-0328">Glycosyltransferase</keyword>
<dbReference type="InterPro" id="IPR014756">
    <property type="entry name" value="Ig_E-set"/>
</dbReference>
<dbReference type="PIRSF" id="PIRSF000463">
    <property type="entry name" value="GlgB"/>
    <property type="match status" value="1"/>
</dbReference>
<comment type="pathway">
    <text evidence="2 9">Glycan biosynthesis; glycogen biosynthesis.</text>
</comment>
<dbReference type="SUPFAM" id="SSF51011">
    <property type="entry name" value="Glycosyl hydrolase domain"/>
    <property type="match status" value="1"/>
</dbReference>
<dbReference type="PANTHER" id="PTHR43651">
    <property type="entry name" value="1,4-ALPHA-GLUCAN-BRANCHING ENZYME"/>
    <property type="match status" value="1"/>
</dbReference>
<dbReference type="GO" id="GO:0005829">
    <property type="term" value="C:cytosol"/>
    <property type="evidence" value="ECO:0007669"/>
    <property type="project" value="TreeGrafter"/>
</dbReference>
<dbReference type="GO" id="GO:0005978">
    <property type="term" value="P:glycogen biosynthetic process"/>
    <property type="evidence" value="ECO:0007669"/>
    <property type="project" value="UniProtKB-UniRule"/>
</dbReference>
<evidence type="ECO:0000313" key="14">
    <source>
        <dbReference type="Proteomes" id="UP000664209"/>
    </source>
</evidence>
<feature type="compositionally biased region" description="Pro residues" evidence="11">
    <location>
        <begin position="1"/>
        <end position="10"/>
    </location>
</feature>
<dbReference type="AlphaFoldDB" id="A0A939LMM7"/>
<feature type="active site" description="Nucleophile" evidence="9 10">
    <location>
        <position position="440"/>
    </location>
</feature>
<dbReference type="CDD" id="cd11322">
    <property type="entry name" value="AmyAc_Glg_BE"/>
    <property type="match status" value="1"/>
</dbReference>
<feature type="active site" description="Proton donor" evidence="9 10">
    <location>
        <position position="493"/>
    </location>
</feature>
<name>A0A939LMM7_9CELL</name>
<dbReference type="RefSeq" id="WP_208054454.1">
    <property type="nucleotide sequence ID" value="NZ_JAGEMK010000001.1"/>
</dbReference>
<dbReference type="Gene3D" id="2.60.40.10">
    <property type="entry name" value="Immunoglobulins"/>
    <property type="match status" value="2"/>
</dbReference>
<dbReference type="InterPro" id="IPR013780">
    <property type="entry name" value="Glyco_hydro_b"/>
</dbReference>
<protein>
    <recommendedName>
        <fullName evidence="9">1,4-alpha-glucan branching enzyme GlgB</fullName>
        <ecNumber evidence="9">2.4.1.18</ecNumber>
    </recommendedName>
    <alternativeName>
        <fullName evidence="9">1,4-alpha-D-glucan:1,4-alpha-D-glucan 6-glucosyl-transferase</fullName>
    </alternativeName>
    <alternativeName>
        <fullName evidence="9">Alpha-(1-&gt;4)-glucan branching enzyme</fullName>
    </alternativeName>
    <alternativeName>
        <fullName evidence="9">Glycogen branching enzyme</fullName>
        <shortName evidence="9">BE</shortName>
    </alternativeName>
</protein>
<sequence length="764" mass="84376">MRPPETPSTPPTSAITGVPPAAAPDQTSASPSPRTPRPISHEELDAVVGGTHWDPHRVLGAHLDSGTAGPPRVTIRALRPLADAVTVVTTEGEHPAEHEHGGVWVCVLERDEIPDYRLHVTYGEVVTTGDDPYRFLPTLGEMDLHLVAEGRHEELWTVLGANLRTYPSVLGEVHGTAFAVWAPNARAVRVVGDFNHWQGTPHAMRALGSTGVWELFVPGVGAGARYKFEILSQDGSWRQKADPMARGTEVPPATASVVVASDHTWHDEDWLARRSEGDPHQGPVSVYEVHLGSWRPGLGYRELADQLTEYVTSLGFTHVELLPVAEHPFGGSWGYQVSSYYAPTSRFGHPDDFRHLVDRLHQAGVGVILDWVPAHFPKDEWALGRFDGSPLYEHPDPLLGEQPDWGTYVFNFGRNEVRNFLVANATYWLEEFHIDGLRVDAVASMLYLDYSRSHGQWRPNVHGGRENLEAIQFIQEANATAYRRTPGIMMIAEESTAWPGVTSATTDGGLGFGLKWNMGWMNDTLRYLAEEPINRRYHHHEVTFSLVYAFSEQFVLPLSHDEVVHGKGSLLGKMPGDRWQQAAGLRTLLGYQWTHPGKQLLFMGGEFGQPAEWAEGRGLDWHLLEDPTHAGISRLVTDLNELYRSEPALWRLDGDPAGFEWIDAQDAAHNVLSYIRRDGEGRSAVVVVNFAGTPHEGYRVGLPTGGVWREALNTDAEAYGGSGVGNLGQVEADAVPLHAQRWSALLRVPPFGVLVLTPEDQGTS</sequence>
<dbReference type="FunFam" id="2.60.40.10:FF:000169">
    <property type="entry name" value="1,4-alpha-glucan branching enzyme GlgB"/>
    <property type="match status" value="1"/>
</dbReference>